<dbReference type="Proteomes" id="UP000004994">
    <property type="component" value="Chromosome 7"/>
</dbReference>
<reference evidence="2" key="1">
    <citation type="journal article" date="2012" name="Nature">
        <title>The tomato genome sequence provides insights into fleshy fruit evolution.</title>
        <authorList>
            <consortium name="Tomato Genome Consortium"/>
        </authorList>
    </citation>
    <scope>NUCLEOTIDE SEQUENCE [LARGE SCALE GENOMIC DNA]</scope>
    <source>
        <strain evidence="2">cv. Heinz 1706</strain>
    </source>
</reference>
<reference evidence="2" key="2">
    <citation type="submission" date="2019-01" db="UniProtKB">
        <authorList>
            <consortium name="EnsemblPlants"/>
        </authorList>
    </citation>
    <scope>IDENTIFICATION</scope>
    <source>
        <strain evidence="2">cv. Heinz 1706</strain>
    </source>
</reference>
<dbReference type="InterPro" id="IPR052361">
    <property type="entry name" value="F-box_domain"/>
</dbReference>
<feature type="domain" description="F-box associated beta-propeller type 3" evidence="1">
    <location>
        <begin position="16"/>
        <end position="108"/>
    </location>
</feature>
<proteinExistence type="predicted"/>
<dbReference type="Pfam" id="PF08268">
    <property type="entry name" value="FBA_3"/>
    <property type="match status" value="1"/>
</dbReference>
<accession>A0A3Q7HEC6</accession>
<dbReference type="PROSITE" id="PS51257">
    <property type="entry name" value="PROKAR_LIPOPROTEIN"/>
    <property type="match status" value="1"/>
</dbReference>
<dbReference type="InterPro" id="IPR013187">
    <property type="entry name" value="F-box-assoc_dom_typ3"/>
</dbReference>
<name>A0A3Q7HEC6_SOLLC</name>
<evidence type="ECO:0000259" key="1">
    <source>
        <dbReference type="Pfam" id="PF08268"/>
    </source>
</evidence>
<evidence type="ECO:0000313" key="2">
    <source>
        <dbReference type="EnsemblPlants" id="Solyc07g053255.1.1"/>
    </source>
</evidence>
<dbReference type="PANTHER" id="PTHR31790:SF590">
    <property type="entry name" value="F-BOX DOMAIN-CONTAINING PROTEIN"/>
    <property type="match status" value="1"/>
</dbReference>
<dbReference type="Gramene" id="Solyc07g053255.1.1">
    <property type="protein sequence ID" value="Solyc07g053255.1.1"/>
    <property type="gene ID" value="Solyc07g053255.1"/>
</dbReference>
<sequence length="116" mass="13621">MRIWINVYFDLPFEWTSTYLNIAGSCNGILCLVDDNRSYPNHFYLWNPSIRKFVNLPTPMYTFETCSICAHVQGFGFDCVTNDYKVESLCLVDSNYNQSKPIEIWMMREYGAADTW</sequence>
<keyword evidence="3" id="KW-1185">Reference proteome</keyword>
<dbReference type="InParanoid" id="A0A3Q7HEC6"/>
<evidence type="ECO:0000313" key="3">
    <source>
        <dbReference type="Proteomes" id="UP000004994"/>
    </source>
</evidence>
<dbReference type="AlphaFoldDB" id="A0A3Q7HEC6"/>
<protein>
    <recommendedName>
        <fullName evidence="1">F-box associated beta-propeller type 3 domain-containing protein</fullName>
    </recommendedName>
</protein>
<dbReference type="PANTHER" id="PTHR31790">
    <property type="entry name" value="OS02G0783600 PROTEIN"/>
    <property type="match status" value="1"/>
</dbReference>
<dbReference type="OMA" id="LADDHEC"/>
<dbReference type="EnsemblPlants" id="Solyc07g053255.1.1">
    <property type="protein sequence ID" value="Solyc07g053255.1.1"/>
    <property type="gene ID" value="Solyc07g053255.1"/>
</dbReference>
<organism evidence="2">
    <name type="scientific">Solanum lycopersicum</name>
    <name type="common">Tomato</name>
    <name type="synonym">Lycopersicon esculentum</name>
    <dbReference type="NCBI Taxonomy" id="4081"/>
    <lineage>
        <taxon>Eukaryota</taxon>
        <taxon>Viridiplantae</taxon>
        <taxon>Streptophyta</taxon>
        <taxon>Embryophyta</taxon>
        <taxon>Tracheophyta</taxon>
        <taxon>Spermatophyta</taxon>
        <taxon>Magnoliopsida</taxon>
        <taxon>eudicotyledons</taxon>
        <taxon>Gunneridae</taxon>
        <taxon>Pentapetalae</taxon>
        <taxon>asterids</taxon>
        <taxon>lamiids</taxon>
        <taxon>Solanales</taxon>
        <taxon>Solanaceae</taxon>
        <taxon>Solanoideae</taxon>
        <taxon>Solaneae</taxon>
        <taxon>Solanum</taxon>
        <taxon>Solanum subgen. Lycopersicon</taxon>
    </lineage>
</organism>